<proteinExistence type="inferred from homology"/>
<dbReference type="AlphaFoldDB" id="A0A7N0VN62"/>
<protein>
    <recommendedName>
        <fullName evidence="3">FAF domain-containing protein</fullName>
    </recommendedName>
</protein>
<sequence length="160" mass="18056">MSSPGDVVGVESCIDLRSNDDTTIAFYTGAAAGHRSFTPAKMTMKKKQMREYPPPLPSLAWEMKRYRTCDGRLIIREEKAGRLRHHDVFRADRSNGRLTLHLLHSDSDHQHEEEEEGVFQMDMGDDDVSSSRKKGGGGGIRSFDEYEKANSSSTCLHYCE</sequence>
<dbReference type="InterPro" id="IPR046431">
    <property type="entry name" value="FAF_dom"/>
</dbReference>
<feature type="compositionally biased region" description="Acidic residues" evidence="2">
    <location>
        <begin position="113"/>
        <end position="128"/>
    </location>
</feature>
<dbReference type="PANTHER" id="PTHR33155">
    <property type="entry name" value="FANTASTIC FOUR-LIKE PROTEIN (DUF3049)"/>
    <property type="match status" value="1"/>
</dbReference>
<evidence type="ECO:0000256" key="1">
    <source>
        <dbReference type="ARBA" id="ARBA00008690"/>
    </source>
</evidence>
<dbReference type="Gramene" id="Kaladp1244s0002.1.v1.1">
    <property type="protein sequence ID" value="Kaladp1244s0002.1.v1.1.CDS.1"/>
    <property type="gene ID" value="Kaladp1244s0002.v1.1"/>
</dbReference>
<evidence type="ECO:0000259" key="3">
    <source>
        <dbReference type="Pfam" id="PF11250"/>
    </source>
</evidence>
<organism evidence="4 5">
    <name type="scientific">Kalanchoe fedtschenkoi</name>
    <name type="common">Lavender scallops</name>
    <name type="synonym">South American air plant</name>
    <dbReference type="NCBI Taxonomy" id="63787"/>
    <lineage>
        <taxon>Eukaryota</taxon>
        <taxon>Viridiplantae</taxon>
        <taxon>Streptophyta</taxon>
        <taxon>Embryophyta</taxon>
        <taxon>Tracheophyta</taxon>
        <taxon>Spermatophyta</taxon>
        <taxon>Magnoliopsida</taxon>
        <taxon>eudicotyledons</taxon>
        <taxon>Gunneridae</taxon>
        <taxon>Pentapetalae</taxon>
        <taxon>Saxifragales</taxon>
        <taxon>Crassulaceae</taxon>
        <taxon>Kalanchoe</taxon>
    </lineage>
</organism>
<evidence type="ECO:0000313" key="4">
    <source>
        <dbReference type="EnsemblPlants" id="Kaladp1244s0002.1.v1.1.CDS.1"/>
    </source>
</evidence>
<name>A0A7N0VN62_KALFE</name>
<accession>A0A7N0VN62</accession>
<feature type="region of interest" description="Disordered" evidence="2">
    <location>
        <begin position="105"/>
        <end position="152"/>
    </location>
</feature>
<comment type="similarity">
    <text evidence="1">Belongs to the fantastic four family.</text>
</comment>
<feature type="domain" description="FAF" evidence="3">
    <location>
        <begin position="51"/>
        <end position="102"/>
    </location>
</feature>
<dbReference type="Pfam" id="PF11250">
    <property type="entry name" value="FAF"/>
    <property type="match status" value="1"/>
</dbReference>
<dbReference type="InterPro" id="IPR021410">
    <property type="entry name" value="FAF"/>
</dbReference>
<dbReference type="EnsemblPlants" id="Kaladp1244s0002.1.v1.1">
    <property type="protein sequence ID" value="Kaladp1244s0002.1.v1.1.CDS.1"/>
    <property type="gene ID" value="Kaladp1244s0002.v1.1"/>
</dbReference>
<dbReference type="Proteomes" id="UP000594263">
    <property type="component" value="Unplaced"/>
</dbReference>
<evidence type="ECO:0000256" key="2">
    <source>
        <dbReference type="SAM" id="MobiDB-lite"/>
    </source>
</evidence>
<reference evidence="4" key="1">
    <citation type="submission" date="2021-01" db="UniProtKB">
        <authorList>
            <consortium name="EnsemblPlants"/>
        </authorList>
    </citation>
    <scope>IDENTIFICATION</scope>
</reference>
<evidence type="ECO:0000313" key="5">
    <source>
        <dbReference type="Proteomes" id="UP000594263"/>
    </source>
</evidence>
<keyword evidence="5" id="KW-1185">Reference proteome</keyword>
<dbReference type="PANTHER" id="PTHR33155:SF17">
    <property type="entry name" value="F2E2.18-RELATED"/>
    <property type="match status" value="1"/>
</dbReference>